<dbReference type="GO" id="GO:0003729">
    <property type="term" value="F:mRNA binding"/>
    <property type="evidence" value="ECO:0007669"/>
    <property type="project" value="InterPro"/>
</dbReference>
<evidence type="ECO:0000313" key="8">
    <source>
        <dbReference type="EMBL" id="RHK50802.1"/>
    </source>
</evidence>
<keyword evidence="4" id="KW-0255">Endonuclease</keyword>
<dbReference type="Gene3D" id="3.30.920.30">
    <property type="entry name" value="Hypothetical protein"/>
    <property type="match status" value="1"/>
</dbReference>
<reference evidence="8 9" key="1">
    <citation type="submission" date="2018-08" db="EMBL/GenBank/DDBJ databases">
        <title>A genome reference for cultivated species of the human gut microbiota.</title>
        <authorList>
            <person name="Zou Y."/>
            <person name="Xue W."/>
            <person name="Luo G."/>
        </authorList>
    </citation>
    <scope>NUCLEOTIDE SEQUENCE [LARGE SCALE GENOMIC DNA]</scope>
    <source>
        <strain evidence="8 9">AF42-9</strain>
    </source>
</reference>
<evidence type="ECO:0000256" key="7">
    <source>
        <dbReference type="ARBA" id="ARBA00023016"/>
    </source>
</evidence>
<sequence length="61" mass="6844">MKHSELIRILIKAGCFIKRHGAKHDIWVNPKTGGRTSVPRHGSKEIEKETANSILEGLLIK</sequence>
<evidence type="ECO:0000256" key="2">
    <source>
        <dbReference type="ARBA" id="ARBA00022649"/>
    </source>
</evidence>
<keyword evidence="5" id="KW-0378">Hydrolase</keyword>
<name>A0A3R6IUB9_9BACT</name>
<keyword evidence="9" id="KW-1185">Reference proteome</keyword>
<evidence type="ECO:0000313" key="9">
    <source>
        <dbReference type="Proteomes" id="UP000286598"/>
    </source>
</evidence>
<dbReference type="OrthoDB" id="9798547at2"/>
<gene>
    <name evidence="8" type="ORF">DW060_06475</name>
</gene>
<comment type="similarity">
    <text evidence="1">Belongs to the HicA mRNA interferase family.</text>
</comment>
<evidence type="ECO:0000256" key="1">
    <source>
        <dbReference type="ARBA" id="ARBA00006620"/>
    </source>
</evidence>
<dbReference type="SUPFAM" id="SSF54786">
    <property type="entry name" value="YcfA/nrd intein domain"/>
    <property type="match status" value="1"/>
</dbReference>
<evidence type="ECO:0000256" key="3">
    <source>
        <dbReference type="ARBA" id="ARBA00022722"/>
    </source>
</evidence>
<evidence type="ECO:0000256" key="4">
    <source>
        <dbReference type="ARBA" id="ARBA00022759"/>
    </source>
</evidence>
<accession>A0A3R6IUB9</accession>
<keyword evidence="6" id="KW-0694">RNA-binding</keyword>
<dbReference type="Proteomes" id="UP000286598">
    <property type="component" value="Unassembled WGS sequence"/>
</dbReference>
<evidence type="ECO:0000256" key="6">
    <source>
        <dbReference type="ARBA" id="ARBA00022884"/>
    </source>
</evidence>
<dbReference type="EMBL" id="QRNO01000026">
    <property type="protein sequence ID" value="RHK50802.1"/>
    <property type="molecule type" value="Genomic_DNA"/>
</dbReference>
<comment type="caution">
    <text evidence="8">The sequence shown here is derived from an EMBL/GenBank/DDBJ whole genome shotgun (WGS) entry which is preliminary data.</text>
</comment>
<protein>
    <submittedName>
        <fullName evidence="8">Type II toxin-antitoxin system HicA family toxin</fullName>
    </submittedName>
</protein>
<dbReference type="InterPro" id="IPR012933">
    <property type="entry name" value="HicA_mRNA_interferase"/>
</dbReference>
<keyword evidence="3" id="KW-0540">Nuclease</keyword>
<dbReference type="InterPro" id="IPR038570">
    <property type="entry name" value="HicA_sf"/>
</dbReference>
<dbReference type="AlphaFoldDB" id="A0A3R6IUB9"/>
<dbReference type="RefSeq" id="WP_022431014.1">
    <property type="nucleotide sequence ID" value="NZ_BRDO01000016.1"/>
</dbReference>
<dbReference type="Pfam" id="PF07927">
    <property type="entry name" value="HicA_toxin"/>
    <property type="match status" value="1"/>
</dbReference>
<proteinExistence type="inferred from homology"/>
<keyword evidence="7" id="KW-0346">Stress response</keyword>
<dbReference type="GO" id="GO:0016787">
    <property type="term" value="F:hydrolase activity"/>
    <property type="evidence" value="ECO:0007669"/>
    <property type="project" value="UniProtKB-KW"/>
</dbReference>
<keyword evidence="2" id="KW-1277">Toxin-antitoxin system</keyword>
<dbReference type="GO" id="GO:0004519">
    <property type="term" value="F:endonuclease activity"/>
    <property type="evidence" value="ECO:0007669"/>
    <property type="project" value="UniProtKB-KW"/>
</dbReference>
<organism evidence="8 9">
    <name type="scientific">Leyella stercorea</name>
    <dbReference type="NCBI Taxonomy" id="363265"/>
    <lineage>
        <taxon>Bacteria</taxon>
        <taxon>Pseudomonadati</taxon>
        <taxon>Bacteroidota</taxon>
        <taxon>Bacteroidia</taxon>
        <taxon>Bacteroidales</taxon>
        <taxon>Prevotellaceae</taxon>
        <taxon>Leyella</taxon>
    </lineage>
</organism>
<evidence type="ECO:0000256" key="5">
    <source>
        <dbReference type="ARBA" id="ARBA00022801"/>
    </source>
</evidence>